<name>A0ABV8T2I1_9GAMM</name>
<dbReference type="InterPro" id="IPR032623">
    <property type="entry name" value="FecR_N"/>
</dbReference>
<evidence type="ECO:0000259" key="2">
    <source>
        <dbReference type="Pfam" id="PF16220"/>
    </source>
</evidence>
<comment type="caution">
    <text evidence="3">The sequence shown here is derived from an EMBL/GenBank/DDBJ whole genome shotgun (WGS) entry which is preliminary data.</text>
</comment>
<dbReference type="Pfam" id="PF16220">
    <property type="entry name" value="DUF4880"/>
    <property type="match status" value="1"/>
</dbReference>
<organism evidence="3 4">
    <name type="scientific">Steroidobacter flavus</name>
    <dbReference type="NCBI Taxonomy" id="1842136"/>
    <lineage>
        <taxon>Bacteria</taxon>
        <taxon>Pseudomonadati</taxon>
        <taxon>Pseudomonadota</taxon>
        <taxon>Gammaproteobacteria</taxon>
        <taxon>Steroidobacterales</taxon>
        <taxon>Steroidobacteraceae</taxon>
        <taxon>Steroidobacter</taxon>
    </lineage>
</organism>
<dbReference type="InterPro" id="IPR006860">
    <property type="entry name" value="FecR"/>
</dbReference>
<feature type="domain" description="FecR protein" evidence="1">
    <location>
        <begin position="105"/>
        <end position="195"/>
    </location>
</feature>
<dbReference type="Pfam" id="PF04773">
    <property type="entry name" value="FecR"/>
    <property type="match status" value="1"/>
</dbReference>
<evidence type="ECO:0000313" key="4">
    <source>
        <dbReference type="Proteomes" id="UP001595904"/>
    </source>
</evidence>
<dbReference type="RefSeq" id="WP_380604942.1">
    <property type="nucleotide sequence ID" value="NZ_JBHSDU010000015.1"/>
</dbReference>
<gene>
    <name evidence="3" type="ORF">ACFPN2_33655</name>
</gene>
<evidence type="ECO:0000259" key="1">
    <source>
        <dbReference type="Pfam" id="PF04773"/>
    </source>
</evidence>
<protein>
    <submittedName>
        <fullName evidence="3">FecR family protein</fullName>
    </submittedName>
</protein>
<reference evidence="4" key="1">
    <citation type="journal article" date="2019" name="Int. J. Syst. Evol. Microbiol.">
        <title>The Global Catalogue of Microorganisms (GCM) 10K type strain sequencing project: providing services to taxonomists for standard genome sequencing and annotation.</title>
        <authorList>
            <consortium name="The Broad Institute Genomics Platform"/>
            <consortium name="The Broad Institute Genome Sequencing Center for Infectious Disease"/>
            <person name="Wu L."/>
            <person name="Ma J."/>
        </authorList>
    </citation>
    <scope>NUCLEOTIDE SEQUENCE [LARGE SCALE GENOMIC DNA]</scope>
    <source>
        <strain evidence="4">CGMCC 1.10759</strain>
    </source>
</reference>
<sequence length="305" mass="33506">MSQPKHTKLTAIEMAVMDTANIWLIREREGRADPAALAAWLAASPSHAEAYRRAASVYAAVEVPATRVGRKTRNFSRWRNAASVLFLISAGWLLRDLPVELTSTVTAVGETRELSLPDGSQVELNAASAARVDYSEAERKIELRRGEAWFAVTRDVARPFVVIAGDTRITVLGTKFNVKRRDDAVLVSVAEGRVEVRDASRNVTLTPGRAVVASPDRFEVTDIPLTQVAEWRTGWMGFEQTTFEAVIDELSSYHRGPIFIAARDLRTRPIAARLNLQSPEAALKIAVSAASAEMIELPGGVRIIF</sequence>
<feature type="domain" description="FecR N-terminal" evidence="2">
    <location>
        <begin position="19"/>
        <end position="56"/>
    </location>
</feature>
<dbReference type="EMBL" id="JBHSDU010000015">
    <property type="protein sequence ID" value="MFC4314068.1"/>
    <property type="molecule type" value="Genomic_DNA"/>
</dbReference>
<dbReference type="Gene3D" id="2.60.120.1440">
    <property type="match status" value="1"/>
</dbReference>
<proteinExistence type="predicted"/>
<dbReference type="Proteomes" id="UP001595904">
    <property type="component" value="Unassembled WGS sequence"/>
</dbReference>
<dbReference type="InterPro" id="IPR012373">
    <property type="entry name" value="Ferrdict_sens_TM"/>
</dbReference>
<dbReference type="PANTHER" id="PTHR30273">
    <property type="entry name" value="PERIPLASMIC SIGNAL SENSOR AND SIGMA FACTOR ACTIVATOR FECR-RELATED"/>
    <property type="match status" value="1"/>
</dbReference>
<accession>A0ABV8T2I1</accession>
<keyword evidence="4" id="KW-1185">Reference proteome</keyword>
<evidence type="ECO:0000313" key="3">
    <source>
        <dbReference type="EMBL" id="MFC4314068.1"/>
    </source>
</evidence>
<dbReference type="PIRSF" id="PIRSF018266">
    <property type="entry name" value="FecR"/>
    <property type="match status" value="1"/>
</dbReference>
<dbReference type="PANTHER" id="PTHR30273:SF2">
    <property type="entry name" value="PROTEIN FECR"/>
    <property type="match status" value="1"/>
</dbReference>